<sequence>MDALMAAILDEPLSGPARHDPAFMAARGAAGADLAVLREQLMVIGDALAAPAGEGVPAGAGDGAPAGRGGAARSGERPESDDGTGRNTGACSPDGVLPGAGTGHPPVTPARLRALPSRPGGSHGPYRARRRPLRVALGTLVAAAAATVVAGTGWLVTQPGGVSDSAGESAAARADSTEAGGAAFGSPRYLACARLVAEGTVLAVDPAPEGGAERVTLRASRYYKGEGEGEVTFLRGPAGGPPLHEGDQMMVGMPLDGVHPDTVIVGETDIAPERARITASLPASRTLACD</sequence>
<feature type="compositionally biased region" description="Basic and acidic residues" evidence="1">
    <location>
        <begin position="74"/>
        <end position="84"/>
    </location>
</feature>
<feature type="compositionally biased region" description="Gly residues" evidence="1">
    <location>
        <begin position="56"/>
        <end position="72"/>
    </location>
</feature>
<evidence type="ECO:0000313" key="3">
    <source>
        <dbReference type="EMBL" id="MEZ3181449.1"/>
    </source>
</evidence>
<accession>A0ABV4J5K4</accession>
<keyword evidence="2" id="KW-0812">Transmembrane</keyword>
<feature type="transmembrane region" description="Helical" evidence="2">
    <location>
        <begin position="135"/>
        <end position="156"/>
    </location>
</feature>
<evidence type="ECO:0000256" key="1">
    <source>
        <dbReference type="SAM" id="MobiDB-lite"/>
    </source>
</evidence>
<proteinExistence type="predicted"/>
<evidence type="ECO:0000256" key="2">
    <source>
        <dbReference type="SAM" id="Phobius"/>
    </source>
</evidence>
<keyword evidence="4" id="KW-1185">Reference proteome</keyword>
<feature type="region of interest" description="Disordered" evidence="1">
    <location>
        <begin position="56"/>
        <end position="128"/>
    </location>
</feature>
<reference evidence="3 4" key="1">
    <citation type="journal article" date="2021" name="Res Sq">
        <title>Streptomyces Pimoensis sp. nov., Isolated From the Taklimakan Desert in Xinjiang, China.</title>
        <authorList>
            <person name="Zhang P."/>
            <person name="Luo X."/>
            <person name="Luo X."/>
            <person name="Liu Z."/>
            <person name="Xia Z."/>
            <person name="Wan C."/>
            <person name="zhang L."/>
        </authorList>
    </citation>
    <scope>NUCLEOTIDE SEQUENCE [LARGE SCALE GENOMIC DNA]</scope>
    <source>
        <strain evidence="3 4">TRM75549</strain>
    </source>
</reference>
<organism evidence="3 4">
    <name type="scientific">Streptomyces pimonensis</name>
    <dbReference type="NCBI Taxonomy" id="2860288"/>
    <lineage>
        <taxon>Bacteria</taxon>
        <taxon>Bacillati</taxon>
        <taxon>Actinomycetota</taxon>
        <taxon>Actinomycetes</taxon>
        <taxon>Kitasatosporales</taxon>
        <taxon>Streptomycetaceae</taxon>
        <taxon>Streptomyces</taxon>
    </lineage>
</organism>
<gene>
    <name evidence="3" type="ORF">KYY02_22980</name>
</gene>
<protein>
    <submittedName>
        <fullName evidence="3">Uncharacterized protein</fullName>
    </submittedName>
</protein>
<name>A0ABV4J5K4_9ACTN</name>
<keyword evidence="2" id="KW-1133">Transmembrane helix</keyword>
<dbReference type="Proteomes" id="UP001567537">
    <property type="component" value="Unassembled WGS sequence"/>
</dbReference>
<evidence type="ECO:0000313" key="4">
    <source>
        <dbReference type="Proteomes" id="UP001567537"/>
    </source>
</evidence>
<comment type="caution">
    <text evidence="3">The sequence shown here is derived from an EMBL/GenBank/DDBJ whole genome shotgun (WGS) entry which is preliminary data.</text>
</comment>
<keyword evidence="2" id="KW-0472">Membrane</keyword>
<dbReference type="EMBL" id="JAHWZY010000026">
    <property type="protein sequence ID" value="MEZ3181449.1"/>
    <property type="molecule type" value="Genomic_DNA"/>
</dbReference>